<reference evidence="2" key="2">
    <citation type="submission" date="2020-10" db="EMBL/GenBank/DDBJ databases">
        <authorList>
            <person name="Cooper E.A."/>
            <person name="Brenton Z.W."/>
            <person name="Flinn B.S."/>
            <person name="Jenkins J."/>
            <person name="Shu S."/>
            <person name="Flowers D."/>
            <person name="Luo F."/>
            <person name="Wang Y."/>
            <person name="Xia P."/>
            <person name="Barry K."/>
            <person name="Daum C."/>
            <person name="Lipzen A."/>
            <person name="Yoshinaga Y."/>
            <person name="Schmutz J."/>
            <person name="Saski C."/>
            <person name="Vermerris W."/>
            <person name="Kresovich S."/>
        </authorList>
    </citation>
    <scope>NUCLEOTIDE SEQUENCE</scope>
</reference>
<dbReference type="OMA" id="PRYEEND"/>
<dbReference type="PANTHER" id="PTHR32133">
    <property type="entry name" value="OS07G0120400 PROTEIN"/>
    <property type="match status" value="1"/>
</dbReference>
<comment type="caution">
    <text evidence="2">The sequence shown here is derived from an EMBL/GenBank/DDBJ whole genome shotgun (WGS) entry which is preliminary data.</text>
</comment>
<sequence>MSTPPPELKDELVEEILLRIRPDSPASLVCAGLVCKTWCHLVSDPVFQHRFREFHRRRRAPPPMVGFLTYSHHDVATRFVPTSASGGLLRHGILRGLKPCDSRHGRVLLHTTGCEHDPIRLVVWNPISGDQLELPEPPARLPYVWSAAVLCAAAASTAAGGGACDHFDCHCRPFVVVIVGTGYFRNKTRVYIYNSEAGAWSEQVAYARHSGGSIDRSVRSTLVGNTLYFLLRKFMPDYPNKNILEYNLVTRGISVVKLPKACRSKINEASFGPIEFTTMEDGRLGFVRVEDDSRLCLWSRKVGEPGWVLCKAIRLANLVPFHDDSWDWAQWRVLFGSAEGVGIIFLTFKGDLFTVDLRSGQMTKVYKHADSCLTVPYMNFCTPGTRRIHISVACLFTLEND</sequence>
<gene>
    <name evidence="2" type="ORF">BDA96_02G016100</name>
</gene>
<protein>
    <recommendedName>
        <fullName evidence="1">F-box protein AT5G49610-like beta-propeller domain-containing protein</fullName>
    </recommendedName>
</protein>
<evidence type="ECO:0000313" key="3">
    <source>
        <dbReference type="Proteomes" id="UP000807115"/>
    </source>
</evidence>
<accession>A0A921RM84</accession>
<dbReference type="InterPro" id="IPR056594">
    <property type="entry name" value="AT5G49610-like_b-prop"/>
</dbReference>
<dbReference type="AlphaFoldDB" id="A0A921RM84"/>
<organism evidence="2 3">
    <name type="scientific">Sorghum bicolor</name>
    <name type="common">Sorghum</name>
    <name type="synonym">Sorghum vulgare</name>
    <dbReference type="NCBI Taxonomy" id="4558"/>
    <lineage>
        <taxon>Eukaryota</taxon>
        <taxon>Viridiplantae</taxon>
        <taxon>Streptophyta</taxon>
        <taxon>Embryophyta</taxon>
        <taxon>Tracheophyta</taxon>
        <taxon>Spermatophyta</taxon>
        <taxon>Magnoliopsida</taxon>
        <taxon>Liliopsida</taxon>
        <taxon>Poales</taxon>
        <taxon>Poaceae</taxon>
        <taxon>PACMAD clade</taxon>
        <taxon>Panicoideae</taxon>
        <taxon>Andropogonodae</taxon>
        <taxon>Andropogoneae</taxon>
        <taxon>Sorghinae</taxon>
        <taxon>Sorghum</taxon>
    </lineage>
</organism>
<evidence type="ECO:0000313" key="2">
    <source>
        <dbReference type="EMBL" id="KAG0541432.1"/>
    </source>
</evidence>
<reference evidence="2" key="1">
    <citation type="journal article" date="2019" name="BMC Genomics">
        <title>A new reference genome for Sorghum bicolor reveals high levels of sequence similarity between sweet and grain genotypes: implications for the genetics of sugar metabolism.</title>
        <authorList>
            <person name="Cooper E.A."/>
            <person name="Brenton Z.W."/>
            <person name="Flinn B.S."/>
            <person name="Jenkins J."/>
            <person name="Shu S."/>
            <person name="Flowers D."/>
            <person name="Luo F."/>
            <person name="Wang Y."/>
            <person name="Xia P."/>
            <person name="Barry K."/>
            <person name="Daum C."/>
            <person name="Lipzen A."/>
            <person name="Yoshinaga Y."/>
            <person name="Schmutz J."/>
            <person name="Saski C."/>
            <person name="Vermerris W."/>
            <person name="Kresovich S."/>
        </authorList>
    </citation>
    <scope>NUCLEOTIDE SEQUENCE</scope>
</reference>
<dbReference type="Gramene" id="EER97882">
    <property type="protein sequence ID" value="EER97882"/>
    <property type="gene ID" value="SORBI_3002G015000"/>
</dbReference>
<dbReference type="Proteomes" id="UP000807115">
    <property type="component" value="Chromosome 2"/>
</dbReference>
<dbReference type="EMBL" id="CM027681">
    <property type="protein sequence ID" value="KAG0541432.1"/>
    <property type="molecule type" value="Genomic_DNA"/>
</dbReference>
<dbReference type="OrthoDB" id="693548at2759"/>
<dbReference type="Pfam" id="PF23635">
    <property type="entry name" value="Beta-prop_AT5G49610-like"/>
    <property type="match status" value="1"/>
</dbReference>
<name>A0A921RM84_SORBI</name>
<evidence type="ECO:0000259" key="1">
    <source>
        <dbReference type="Pfam" id="PF23635"/>
    </source>
</evidence>
<feature type="domain" description="F-box protein AT5G49610-like beta-propeller" evidence="1">
    <location>
        <begin position="101"/>
        <end position="372"/>
    </location>
</feature>
<dbReference type="SUPFAM" id="SSF81383">
    <property type="entry name" value="F-box domain"/>
    <property type="match status" value="1"/>
</dbReference>
<dbReference type="InterPro" id="IPR036047">
    <property type="entry name" value="F-box-like_dom_sf"/>
</dbReference>
<proteinExistence type="predicted"/>
<dbReference type="PANTHER" id="PTHR32133:SF370">
    <property type="entry name" value="F-BOX DOMAIN-CONTAINING PROTEIN"/>
    <property type="match status" value="1"/>
</dbReference>